<dbReference type="InterPro" id="IPR018060">
    <property type="entry name" value="HTH_AraC"/>
</dbReference>
<sequence>MKRIRTKKTSLFFTILISFLVIILLFFTFNMVAFAFFKSKYQEELIRFNRLSLQNTAERYNTHFARIKSVLYKMYNDTDVTGFNRQLATKPSKDVDYLQGKKIIEGLRTEVYTPQLFLDNIVVYFGTGSITFDKEGSSNAEDQFNQLYTSGIYPLSFWESQLTRQSNFTLLPASGFQTAWNIPDKKELLPISFKLPDSSYMVTAYLDISKSQQAFFDDNDHSRQFMILDKDNAMIYRSSGEQSDEELPSFASGLDYELKNGIYYFKEKDSEGLTYITAVPNAAIAAQLNRLMVTLLVIFIMSIAIALAASFFYSKRINRPVKQLISSIVNGQSADMISSISEFAFIHQKILDLAEEKNIVQTELSSKQSILKSYNYINKLKSINTDINEWKDFIAAEESFTIVLFLLRFRSGPFDELVLKQDRAAYYFREHISLMFSEKIPGCHTFQMEKNQILTVISGRYEQELIEEVLQELKIVFDRDSDYSLFTIAVSSWFEHSSQFNHAYRQVLEIVRQARLVEETQIMFGSRPLPATFTLSPAQDQELNATLQAGDDTGAILLIERFLDEMASKEASVTQFTLFAESIEAKVWKFMDIYKIEQGDSWALKPLMQKLKDCCTLMEYKQAYRDLLQLAAALITEKKGESDPIITFVMDHLHTKYGEELSLDYLADKLNMSSAYLSVYIKEKTGTNFSDHLNDIRIRKAQELLSGTDTSINDVGQQIGYRNSTSFNRMFKKWTGMTPSEYRRTSMVTQESLH</sequence>
<feature type="transmembrane region" description="Helical" evidence="4">
    <location>
        <begin position="12"/>
        <end position="37"/>
    </location>
</feature>
<dbReference type="RefSeq" id="WP_345586153.1">
    <property type="nucleotide sequence ID" value="NZ_BAABJG010000003.1"/>
</dbReference>
<dbReference type="Gene3D" id="1.10.10.60">
    <property type="entry name" value="Homeodomain-like"/>
    <property type="match status" value="2"/>
</dbReference>
<feature type="domain" description="HTH araC/xylS-type" evidence="5">
    <location>
        <begin position="643"/>
        <end position="745"/>
    </location>
</feature>
<dbReference type="SUPFAM" id="SSF46689">
    <property type="entry name" value="Homeodomain-like"/>
    <property type="match status" value="1"/>
</dbReference>
<reference evidence="7" key="1">
    <citation type="journal article" date="2019" name="Int. J. Syst. Evol. Microbiol.">
        <title>The Global Catalogue of Microorganisms (GCM) 10K type strain sequencing project: providing services to taxonomists for standard genome sequencing and annotation.</title>
        <authorList>
            <consortium name="The Broad Institute Genomics Platform"/>
            <consortium name="The Broad Institute Genome Sequencing Center for Infectious Disease"/>
            <person name="Wu L."/>
            <person name="Ma J."/>
        </authorList>
    </citation>
    <scope>NUCLEOTIDE SEQUENCE [LARGE SCALE GENOMIC DNA]</scope>
    <source>
        <strain evidence="7">CCUG 53270</strain>
    </source>
</reference>
<evidence type="ECO:0000313" key="6">
    <source>
        <dbReference type="EMBL" id="MFD1221901.1"/>
    </source>
</evidence>
<feature type="transmembrane region" description="Helical" evidence="4">
    <location>
        <begin position="291"/>
        <end position="313"/>
    </location>
</feature>
<dbReference type="Proteomes" id="UP001597180">
    <property type="component" value="Unassembled WGS sequence"/>
</dbReference>
<keyword evidence="3" id="KW-0804">Transcription</keyword>
<organism evidence="6 7">
    <name type="scientific">Paenibacillus vulneris</name>
    <dbReference type="NCBI Taxonomy" id="1133364"/>
    <lineage>
        <taxon>Bacteria</taxon>
        <taxon>Bacillati</taxon>
        <taxon>Bacillota</taxon>
        <taxon>Bacilli</taxon>
        <taxon>Bacillales</taxon>
        <taxon>Paenibacillaceae</taxon>
        <taxon>Paenibacillus</taxon>
    </lineage>
</organism>
<evidence type="ECO:0000313" key="7">
    <source>
        <dbReference type="Proteomes" id="UP001597180"/>
    </source>
</evidence>
<evidence type="ECO:0000256" key="4">
    <source>
        <dbReference type="SAM" id="Phobius"/>
    </source>
</evidence>
<dbReference type="InterPro" id="IPR009057">
    <property type="entry name" value="Homeodomain-like_sf"/>
</dbReference>
<keyword evidence="4" id="KW-1133">Transmembrane helix</keyword>
<dbReference type="SMART" id="SM00342">
    <property type="entry name" value="HTH_ARAC"/>
    <property type="match status" value="1"/>
</dbReference>
<name>A0ABW3UNK0_9BACL</name>
<dbReference type="PROSITE" id="PS00041">
    <property type="entry name" value="HTH_ARAC_FAMILY_1"/>
    <property type="match status" value="1"/>
</dbReference>
<dbReference type="InterPro" id="IPR018062">
    <property type="entry name" value="HTH_AraC-typ_CS"/>
</dbReference>
<dbReference type="PANTHER" id="PTHR43280:SF28">
    <property type="entry name" value="HTH-TYPE TRANSCRIPTIONAL ACTIVATOR RHAS"/>
    <property type="match status" value="1"/>
</dbReference>
<proteinExistence type="predicted"/>
<dbReference type="PROSITE" id="PS01124">
    <property type="entry name" value="HTH_ARAC_FAMILY_2"/>
    <property type="match status" value="1"/>
</dbReference>
<evidence type="ECO:0000259" key="5">
    <source>
        <dbReference type="PROSITE" id="PS01124"/>
    </source>
</evidence>
<protein>
    <submittedName>
        <fullName evidence="6">Helix-turn-helix domain-containing protein</fullName>
    </submittedName>
</protein>
<evidence type="ECO:0000256" key="3">
    <source>
        <dbReference type="ARBA" id="ARBA00023163"/>
    </source>
</evidence>
<keyword evidence="7" id="KW-1185">Reference proteome</keyword>
<keyword evidence="4" id="KW-0812">Transmembrane</keyword>
<keyword evidence="4" id="KW-0472">Membrane</keyword>
<evidence type="ECO:0000256" key="2">
    <source>
        <dbReference type="ARBA" id="ARBA00023125"/>
    </source>
</evidence>
<dbReference type="EMBL" id="JBHTLU010000019">
    <property type="protein sequence ID" value="MFD1221901.1"/>
    <property type="molecule type" value="Genomic_DNA"/>
</dbReference>
<comment type="caution">
    <text evidence="6">The sequence shown here is derived from an EMBL/GenBank/DDBJ whole genome shotgun (WGS) entry which is preliminary data.</text>
</comment>
<keyword evidence="1" id="KW-0805">Transcription regulation</keyword>
<dbReference type="Pfam" id="PF12833">
    <property type="entry name" value="HTH_18"/>
    <property type="match status" value="1"/>
</dbReference>
<dbReference type="InterPro" id="IPR020449">
    <property type="entry name" value="Tscrpt_reg_AraC-type_HTH"/>
</dbReference>
<dbReference type="PANTHER" id="PTHR43280">
    <property type="entry name" value="ARAC-FAMILY TRANSCRIPTIONAL REGULATOR"/>
    <property type="match status" value="1"/>
</dbReference>
<gene>
    <name evidence="6" type="ORF">ACFQ4B_17415</name>
</gene>
<dbReference type="PRINTS" id="PR00032">
    <property type="entry name" value="HTHARAC"/>
</dbReference>
<accession>A0ABW3UNK0</accession>
<evidence type="ECO:0000256" key="1">
    <source>
        <dbReference type="ARBA" id="ARBA00023015"/>
    </source>
</evidence>
<keyword evidence="2" id="KW-0238">DNA-binding</keyword>